<dbReference type="Proteomes" id="UP000441102">
    <property type="component" value="Unassembled WGS sequence"/>
</dbReference>
<proteinExistence type="predicted"/>
<feature type="region of interest" description="Disordered" evidence="1">
    <location>
        <begin position="84"/>
        <end position="129"/>
    </location>
</feature>
<sequence>MDGKMFARLGAVVFVGVAITATVIELTRKEEEPEVRSLAIRPGVDLDALQRQLRGCRDMGEAAIRDPACLNLWAANRDRFLRQNPEASQTAVPDSPTPTATIAPAPTPDSIVKEGAPVMQPEPARPGSH</sequence>
<keyword evidence="2" id="KW-1133">Transmembrane helix</keyword>
<evidence type="ECO:0000256" key="2">
    <source>
        <dbReference type="SAM" id="Phobius"/>
    </source>
</evidence>
<keyword evidence="2" id="KW-0472">Membrane</keyword>
<keyword evidence="2" id="KW-0812">Transmembrane</keyword>
<evidence type="ECO:0000256" key="1">
    <source>
        <dbReference type="SAM" id="MobiDB-lite"/>
    </source>
</evidence>
<gene>
    <name evidence="3" type="primary">trbK-alt</name>
    <name evidence="3" type="ORF">F9L06_02785</name>
</gene>
<comment type="caution">
    <text evidence="3">The sequence shown here is derived from an EMBL/GenBank/DDBJ whole genome shotgun (WGS) entry which is preliminary data.</text>
</comment>
<evidence type="ECO:0000313" key="4">
    <source>
        <dbReference type="Proteomes" id="UP000441102"/>
    </source>
</evidence>
<dbReference type="NCBIfam" id="TIGR04360">
    <property type="entry name" value="other_trbK"/>
    <property type="match status" value="1"/>
</dbReference>
<dbReference type="InterPro" id="IPR027587">
    <property type="entry name" value="TrbK"/>
</dbReference>
<name>A0A6I0DXC9_BRUAN</name>
<organism evidence="3 4">
    <name type="scientific">Brucella anthropi</name>
    <name type="common">Ochrobactrum anthropi</name>
    <dbReference type="NCBI Taxonomy" id="529"/>
    <lineage>
        <taxon>Bacteria</taxon>
        <taxon>Pseudomonadati</taxon>
        <taxon>Pseudomonadota</taxon>
        <taxon>Alphaproteobacteria</taxon>
        <taxon>Hyphomicrobiales</taxon>
        <taxon>Brucellaceae</taxon>
        <taxon>Brucella/Ochrobactrum group</taxon>
        <taxon>Brucella</taxon>
    </lineage>
</organism>
<protein>
    <submittedName>
        <fullName evidence="3">Putative entry exclusion protein TrbK-alt</fullName>
    </submittedName>
</protein>
<feature type="transmembrane region" description="Helical" evidence="2">
    <location>
        <begin position="6"/>
        <end position="26"/>
    </location>
</feature>
<dbReference type="RefSeq" id="WP_151576265.1">
    <property type="nucleotide sequence ID" value="NZ_WBWX01000001.1"/>
</dbReference>
<reference evidence="3 4" key="1">
    <citation type="submission" date="2019-09" db="EMBL/GenBank/DDBJ databases">
        <title>Taxonomic organization of the family Brucellaceae based on a phylogenomic approach.</title>
        <authorList>
            <person name="Leclercq S."/>
            <person name="Cloeckaert A."/>
            <person name="Zygmunt M.S."/>
        </authorList>
    </citation>
    <scope>NUCLEOTIDE SEQUENCE [LARGE SCALE GENOMIC DNA]</scope>
    <source>
        <strain evidence="3 4">CCUG 34461</strain>
    </source>
</reference>
<dbReference type="EMBL" id="WBWX01000001">
    <property type="protein sequence ID" value="KAB2803107.1"/>
    <property type="molecule type" value="Genomic_DNA"/>
</dbReference>
<dbReference type="Pfam" id="PF20084">
    <property type="entry name" value="TrbK"/>
    <property type="match status" value="1"/>
</dbReference>
<feature type="compositionally biased region" description="Low complexity" evidence="1">
    <location>
        <begin position="93"/>
        <end position="110"/>
    </location>
</feature>
<accession>A0A6I0DXC9</accession>
<dbReference type="AlphaFoldDB" id="A0A6I0DXC9"/>
<evidence type="ECO:0000313" key="3">
    <source>
        <dbReference type="EMBL" id="KAB2803107.1"/>
    </source>
</evidence>